<evidence type="ECO:0000313" key="2">
    <source>
        <dbReference type="EMBL" id="CAK0848168.1"/>
    </source>
</evidence>
<proteinExistence type="predicted"/>
<evidence type="ECO:0000256" key="1">
    <source>
        <dbReference type="SAM" id="SignalP"/>
    </source>
</evidence>
<protein>
    <recommendedName>
        <fullName evidence="4">RNA-directed DNA polymerase</fullName>
    </recommendedName>
</protein>
<evidence type="ECO:0000313" key="3">
    <source>
        <dbReference type="Proteomes" id="UP001189429"/>
    </source>
</evidence>
<accession>A0ABN9TQ01</accession>
<sequence>MYLFSVLTFVAQLEPPLAAWEAAEQAACRALFRGTTRLLGNVKHFGLPAELPDLHCAAQAVKCRVHNYQCRKTDGLKVAERARHLDRAVASCDILGRRARRRSRFQNSPLRNLHRAHDKLWRSPPHSKTLDGMAKHGIRARWQHICHDCLRPPSADDALRHVRRRLDRWQA</sequence>
<dbReference type="EMBL" id="CAUYUJ010014955">
    <property type="protein sequence ID" value="CAK0848168.1"/>
    <property type="molecule type" value="Genomic_DNA"/>
</dbReference>
<evidence type="ECO:0008006" key="4">
    <source>
        <dbReference type="Google" id="ProtNLM"/>
    </source>
</evidence>
<organism evidence="2 3">
    <name type="scientific">Prorocentrum cordatum</name>
    <dbReference type="NCBI Taxonomy" id="2364126"/>
    <lineage>
        <taxon>Eukaryota</taxon>
        <taxon>Sar</taxon>
        <taxon>Alveolata</taxon>
        <taxon>Dinophyceae</taxon>
        <taxon>Prorocentrales</taxon>
        <taxon>Prorocentraceae</taxon>
        <taxon>Prorocentrum</taxon>
    </lineage>
</organism>
<dbReference type="Proteomes" id="UP001189429">
    <property type="component" value="Unassembled WGS sequence"/>
</dbReference>
<feature type="signal peptide" evidence="1">
    <location>
        <begin position="1"/>
        <end position="19"/>
    </location>
</feature>
<keyword evidence="3" id="KW-1185">Reference proteome</keyword>
<gene>
    <name evidence="2" type="ORF">PCOR1329_LOCUS41183</name>
</gene>
<feature type="chain" id="PRO_5047278869" description="RNA-directed DNA polymerase" evidence="1">
    <location>
        <begin position="20"/>
        <end position="171"/>
    </location>
</feature>
<name>A0ABN9TQ01_9DINO</name>
<reference evidence="2" key="1">
    <citation type="submission" date="2023-10" db="EMBL/GenBank/DDBJ databases">
        <authorList>
            <person name="Chen Y."/>
            <person name="Shah S."/>
            <person name="Dougan E. K."/>
            <person name="Thang M."/>
            <person name="Chan C."/>
        </authorList>
    </citation>
    <scope>NUCLEOTIDE SEQUENCE [LARGE SCALE GENOMIC DNA]</scope>
</reference>
<comment type="caution">
    <text evidence="2">The sequence shown here is derived from an EMBL/GenBank/DDBJ whole genome shotgun (WGS) entry which is preliminary data.</text>
</comment>
<keyword evidence="1" id="KW-0732">Signal</keyword>